<proteinExistence type="predicted"/>
<organism evidence="3 4">
    <name type="scientific">Blautia faecis</name>
    <dbReference type="NCBI Taxonomy" id="871665"/>
    <lineage>
        <taxon>Bacteria</taxon>
        <taxon>Bacillati</taxon>
        <taxon>Bacillota</taxon>
        <taxon>Clostridia</taxon>
        <taxon>Lachnospirales</taxon>
        <taxon>Lachnospiraceae</taxon>
        <taxon>Blautia</taxon>
    </lineage>
</organism>
<feature type="domain" description="DUF7575" evidence="2">
    <location>
        <begin position="99"/>
        <end position="117"/>
    </location>
</feature>
<accession>A0ABX2H7U7</accession>
<feature type="compositionally biased region" description="Acidic residues" evidence="1">
    <location>
        <begin position="131"/>
        <end position="145"/>
    </location>
</feature>
<feature type="compositionally biased region" description="Basic and acidic residues" evidence="1">
    <location>
        <begin position="146"/>
        <end position="174"/>
    </location>
</feature>
<evidence type="ECO:0000313" key="3">
    <source>
        <dbReference type="EMBL" id="NSG85268.1"/>
    </source>
</evidence>
<dbReference type="Proteomes" id="UP001644719">
    <property type="component" value="Unassembled WGS sequence"/>
</dbReference>
<feature type="region of interest" description="Disordered" evidence="1">
    <location>
        <begin position="123"/>
        <end position="174"/>
    </location>
</feature>
<name>A0ABX2H7U7_9FIRM</name>
<evidence type="ECO:0000256" key="1">
    <source>
        <dbReference type="SAM" id="MobiDB-lite"/>
    </source>
</evidence>
<evidence type="ECO:0000313" key="4">
    <source>
        <dbReference type="Proteomes" id="UP001644719"/>
    </source>
</evidence>
<comment type="caution">
    <text evidence="3">The sequence shown here is derived from an EMBL/GenBank/DDBJ whole genome shotgun (WGS) entry which is preliminary data.</text>
</comment>
<dbReference type="Pfam" id="PF24460">
    <property type="entry name" value="DUF7575"/>
    <property type="match status" value="1"/>
</dbReference>
<dbReference type="InterPro" id="IPR055997">
    <property type="entry name" value="DUF7575"/>
</dbReference>
<keyword evidence="4" id="KW-1185">Reference proteome</keyword>
<gene>
    <name evidence="3" type="ORF">G5B17_07445</name>
</gene>
<dbReference type="EMBL" id="JAAITS010000016">
    <property type="protein sequence ID" value="NSG85268.1"/>
    <property type="molecule type" value="Genomic_DNA"/>
</dbReference>
<evidence type="ECO:0000259" key="2">
    <source>
        <dbReference type="Pfam" id="PF24460"/>
    </source>
</evidence>
<sequence>MARDFFDELSDTITRTTKDLGKKAGQLYEAQKIRSKISSEEQMVQKLKADIGNVIFEKYKEGAEVEEALKGFCEEIEQHLDIIDGYKDAAAEMKGRKICPACGKSVDRSVSFCPYCGSVCPTPEPEKAEGDVVDTETAEPVEETEEKQAENEAGTEEEKVSTETEKSGQDFPGK</sequence>
<protein>
    <submittedName>
        <fullName evidence="3">Zinc ribbon domain-containing protein</fullName>
    </submittedName>
</protein>
<reference evidence="3 4" key="1">
    <citation type="journal article" date="2020" name="Cell Host Microbe">
        <title>Functional and Genomic Variation between Human-Derived Isolates of Lachnospiraceae Reveals Inter- and Intra-Species Diversity.</title>
        <authorList>
            <person name="Sorbara M.T."/>
            <person name="Littmann E.R."/>
            <person name="Fontana E."/>
            <person name="Moody T.U."/>
            <person name="Kohout C.E."/>
            <person name="Gjonbalaj M."/>
            <person name="Eaton V."/>
            <person name="Seok R."/>
            <person name="Leiner I.M."/>
            <person name="Pamer E.G."/>
        </authorList>
    </citation>
    <scope>NUCLEOTIDE SEQUENCE [LARGE SCALE GENOMIC DNA]</scope>
    <source>
        <strain evidence="3 4">MSK.17.74</strain>
    </source>
</reference>
<dbReference type="RefSeq" id="WP_118579645.1">
    <property type="nucleotide sequence ID" value="NZ_JAAINN010000009.1"/>
</dbReference>